<feature type="compositionally biased region" description="Polar residues" evidence="1">
    <location>
        <begin position="43"/>
        <end position="61"/>
    </location>
</feature>
<gene>
    <name evidence="2" type="ORF">DPMN_135131</name>
</gene>
<dbReference type="Proteomes" id="UP000828390">
    <property type="component" value="Unassembled WGS sequence"/>
</dbReference>
<keyword evidence="3" id="KW-1185">Reference proteome</keyword>
<feature type="compositionally biased region" description="Basic and acidic residues" evidence="1">
    <location>
        <begin position="1"/>
        <end position="10"/>
    </location>
</feature>
<name>A0A9D4G183_DREPO</name>
<protein>
    <submittedName>
        <fullName evidence="2">Uncharacterized protein</fullName>
    </submittedName>
</protein>
<evidence type="ECO:0000313" key="2">
    <source>
        <dbReference type="EMBL" id="KAH3806803.1"/>
    </source>
</evidence>
<evidence type="ECO:0000313" key="3">
    <source>
        <dbReference type="Proteomes" id="UP000828390"/>
    </source>
</evidence>
<reference evidence="2" key="1">
    <citation type="journal article" date="2019" name="bioRxiv">
        <title>The Genome of the Zebra Mussel, Dreissena polymorpha: A Resource for Invasive Species Research.</title>
        <authorList>
            <person name="McCartney M.A."/>
            <person name="Auch B."/>
            <person name="Kono T."/>
            <person name="Mallez S."/>
            <person name="Zhang Y."/>
            <person name="Obille A."/>
            <person name="Becker A."/>
            <person name="Abrahante J.E."/>
            <person name="Garbe J."/>
            <person name="Badalamenti J.P."/>
            <person name="Herman A."/>
            <person name="Mangelson H."/>
            <person name="Liachko I."/>
            <person name="Sullivan S."/>
            <person name="Sone E.D."/>
            <person name="Koren S."/>
            <person name="Silverstein K.A.T."/>
            <person name="Beckman K.B."/>
            <person name="Gohl D.M."/>
        </authorList>
    </citation>
    <scope>NUCLEOTIDE SEQUENCE</scope>
    <source>
        <strain evidence="2">Duluth1</strain>
        <tissue evidence="2">Whole animal</tissue>
    </source>
</reference>
<proteinExistence type="predicted"/>
<feature type="region of interest" description="Disordered" evidence="1">
    <location>
        <begin position="1"/>
        <end position="61"/>
    </location>
</feature>
<reference evidence="2" key="2">
    <citation type="submission" date="2020-11" db="EMBL/GenBank/DDBJ databases">
        <authorList>
            <person name="McCartney M.A."/>
            <person name="Auch B."/>
            <person name="Kono T."/>
            <person name="Mallez S."/>
            <person name="Becker A."/>
            <person name="Gohl D.M."/>
            <person name="Silverstein K.A.T."/>
            <person name="Koren S."/>
            <person name="Bechman K.B."/>
            <person name="Herman A."/>
            <person name="Abrahante J.E."/>
            <person name="Garbe J."/>
        </authorList>
    </citation>
    <scope>NUCLEOTIDE SEQUENCE</scope>
    <source>
        <strain evidence="2">Duluth1</strain>
        <tissue evidence="2">Whole animal</tissue>
    </source>
</reference>
<dbReference type="AlphaFoldDB" id="A0A9D4G183"/>
<dbReference type="EMBL" id="JAIWYP010000006">
    <property type="protein sequence ID" value="KAH3806803.1"/>
    <property type="molecule type" value="Genomic_DNA"/>
</dbReference>
<comment type="caution">
    <text evidence="2">The sequence shown here is derived from an EMBL/GenBank/DDBJ whole genome shotgun (WGS) entry which is preliminary data.</text>
</comment>
<accession>A0A9D4G183</accession>
<evidence type="ECO:0000256" key="1">
    <source>
        <dbReference type="SAM" id="MobiDB-lite"/>
    </source>
</evidence>
<organism evidence="2 3">
    <name type="scientific">Dreissena polymorpha</name>
    <name type="common">Zebra mussel</name>
    <name type="synonym">Mytilus polymorpha</name>
    <dbReference type="NCBI Taxonomy" id="45954"/>
    <lineage>
        <taxon>Eukaryota</taxon>
        <taxon>Metazoa</taxon>
        <taxon>Spiralia</taxon>
        <taxon>Lophotrochozoa</taxon>
        <taxon>Mollusca</taxon>
        <taxon>Bivalvia</taxon>
        <taxon>Autobranchia</taxon>
        <taxon>Heteroconchia</taxon>
        <taxon>Euheterodonta</taxon>
        <taxon>Imparidentia</taxon>
        <taxon>Neoheterodontei</taxon>
        <taxon>Myida</taxon>
        <taxon>Dreissenoidea</taxon>
        <taxon>Dreissenidae</taxon>
        <taxon>Dreissena</taxon>
    </lineage>
</organism>
<sequence>MSADDKDRRPGTSLSILAVGASPGSHSGRPMQYLASLEWQGDGQKQMSAGKQNQPHNVYGR</sequence>